<dbReference type="CDD" id="cd00075">
    <property type="entry name" value="HATPase"/>
    <property type="match status" value="1"/>
</dbReference>
<dbReference type="PANTHER" id="PTHR42878">
    <property type="entry name" value="TWO-COMPONENT HISTIDINE KINASE"/>
    <property type="match status" value="1"/>
</dbReference>
<feature type="coiled-coil region" evidence="13">
    <location>
        <begin position="309"/>
        <end position="338"/>
    </location>
</feature>
<proteinExistence type="predicted"/>
<dbReference type="InterPro" id="IPR004358">
    <property type="entry name" value="Sig_transdc_His_kin-like_C"/>
</dbReference>
<evidence type="ECO:0000256" key="4">
    <source>
        <dbReference type="ARBA" id="ARBA00022553"/>
    </source>
</evidence>
<organism evidence="18 20">
    <name type="scientific">Archangium gephyra</name>
    <dbReference type="NCBI Taxonomy" id="48"/>
    <lineage>
        <taxon>Bacteria</taxon>
        <taxon>Pseudomonadati</taxon>
        <taxon>Myxococcota</taxon>
        <taxon>Myxococcia</taxon>
        <taxon>Myxococcales</taxon>
        <taxon>Cystobacterineae</taxon>
        <taxon>Archangiaceae</taxon>
        <taxon>Archangium</taxon>
    </lineage>
</organism>
<dbReference type="SMART" id="SM00387">
    <property type="entry name" value="HATPase_c"/>
    <property type="match status" value="1"/>
</dbReference>
<dbReference type="PRINTS" id="PR00344">
    <property type="entry name" value="BCTRLSENSOR"/>
</dbReference>
<keyword evidence="21" id="KW-1185">Reference proteome</keyword>
<dbReference type="SUPFAM" id="SSF47384">
    <property type="entry name" value="Homodimeric domain of signal transducing histidine kinase"/>
    <property type="match status" value="1"/>
</dbReference>
<dbReference type="InterPro" id="IPR003594">
    <property type="entry name" value="HATPase_dom"/>
</dbReference>
<dbReference type="GO" id="GO:0000155">
    <property type="term" value="F:phosphorelay sensor kinase activity"/>
    <property type="evidence" value="ECO:0007669"/>
    <property type="project" value="InterPro"/>
</dbReference>
<dbReference type="InterPro" id="IPR013656">
    <property type="entry name" value="PAS_4"/>
</dbReference>
<evidence type="ECO:0000256" key="1">
    <source>
        <dbReference type="ARBA" id="ARBA00000085"/>
    </source>
</evidence>
<dbReference type="SUPFAM" id="SSF55874">
    <property type="entry name" value="ATPase domain of HSP90 chaperone/DNA topoisomerase II/histidine kinase"/>
    <property type="match status" value="1"/>
</dbReference>
<comment type="subcellular location">
    <subcellularLocation>
        <location evidence="2">Membrane</location>
        <topology evidence="2">Multi-pass membrane protein</topology>
    </subcellularLocation>
</comment>
<keyword evidence="13" id="KW-0175">Coiled coil</keyword>
<evidence type="ECO:0000256" key="12">
    <source>
        <dbReference type="ARBA" id="ARBA00023136"/>
    </source>
</evidence>
<keyword evidence="12 15" id="KW-0472">Membrane</keyword>
<sequence length="717" mass="80026">MSSLALLLVVGLGVALTGGLLVFAQRALHGQEQEALAEQTARAHELASGLGEQLRAAEQLLDTLASLASPLRERPEVEELLRRMLASAPEHIVYGMGVWFEPGQFAPGVHYMGPYIHQPRVLTYEWSTPSYDYPGQDWYQQAWERGRHIALTEPYFDLDHTYVSLTRAFFDEQGRRRGIVSVDLILPMIGEVVRQANNSPEETLYLVSPHGALIAHPRGEELLAWARGRGRSPRSLAELTLEDLRTWEHERGLGRGWRTTRVSVRNAGWRVFVSTKEDLLFSDVRRQRWLLVALGVLLWMGLGASGLVMARSERTRALLRALAERQRREEERQRLLAQVQRRSAELQAIIDSMVEAVVVVDLERTVTLANRAALTLFGTAASEGSRLDATYRESPPRGLEGQVLAFSALPICRALRGEQVDDTDLVDTPPPLHRRRVLRFNAAPIRDESGHIVAAVSVGRDITQAIELERLQGEFVKMAAHELKTPLAVMKSFAQLACRTAHPAPALRRPLEGISRGADRMDRVVRTLLDASQLQLGRLHFEKKELRLRALVEAAAASTAAHHPRHPIHVRPGPDAWVLGDRARLEQVLTELMDNAARYSAAGSPVEVSLRVEGDEVEVSIQDEGIGIAEEQRERIFERFYRAHAGTPHDRGGMGLGLYLSRGILLLHEGQVELESREGEGTHVRVRLPRLPEQRPAPEVASRHAREPPGAEPGYLT</sequence>
<evidence type="ECO:0000259" key="16">
    <source>
        <dbReference type="PROSITE" id="PS50109"/>
    </source>
</evidence>
<dbReference type="SMART" id="SM00388">
    <property type="entry name" value="HisKA"/>
    <property type="match status" value="1"/>
</dbReference>
<evidence type="ECO:0000256" key="7">
    <source>
        <dbReference type="ARBA" id="ARBA00022741"/>
    </source>
</evidence>
<keyword evidence="7" id="KW-0547">Nucleotide-binding</keyword>
<dbReference type="Pfam" id="PF22673">
    <property type="entry name" value="MCP-like_PDC_1"/>
    <property type="match status" value="1"/>
</dbReference>
<dbReference type="PANTHER" id="PTHR42878:SF7">
    <property type="entry name" value="SENSOR HISTIDINE KINASE GLRK"/>
    <property type="match status" value="1"/>
</dbReference>
<evidence type="ECO:0000256" key="8">
    <source>
        <dbReference type="ARBA" id="ARBA00022777"/>
    </source>
</evidence>
<evidence type="ECO:0000256" key="5">
    <source>
        <dbReference type="ARBA" id="ARBA00022679"/>
    </source>
</evidence>
<dbReference type="InterPro" id="IPR036097">
    <property type="entry name" value="HisK_dim/P_sf"/>
</dbReference>
<evidence type="ECO:0000313" key="21">
    <source>
        <dbReference type="Proteomes" id="UP000256345"/>
    </source>
</evidence>
<dbReference type="Pfam" id="PF08448">
    <property type="entry name" value="PAS_4"/>
    <property type="match status" value="1"/>
</dbReference>
<dbReference type="InterPro" id="IPR005467">
    <property type="entry name" value="His_kinase_dom"/>
</dbReference>
<keyword evidence="4" id="KW-0597">Phosphoprotein</keyword>
<dbReference type="Pfam" id="PF02518">
    <property type="entry name" value="HATPase_c"/>
    <property type="match status" value="1"/>
</dbReference>
<evidence type="ECO:0000256" key="3">
    <source>
        <dbReference type="ARBA" id="ARBA00012438"/>
    </source>
</evidence>
<name>A0AAC8QAL2_9BACT</name>
<feature type="domain" description="Histidine kinase" evidence="16">
    <location>
        <begin position="478"/>
        <end position="692"/>
    </location>
</feature>
<dbReference type="InterPro" id="IPR035965">
    <property type="entry name" value="PAS-like_dom_sf"/>
</dbReference>
<keyword evidence="8 18" id="KW-0418">Kinase</keyword>
<dbReference type="EC" id="2.7.13.3" evidence="3"/>
<dbReference type="GO" id="GO:0030295">
    <property type="term" value="F:protein kinase activator activity"/>
    <property type="evidence" value="ECO:0007669"/>
    <property type="project" value="TreeGrafter"/>
</dbReference>
<evidence type="ECO:0000313" key="20">
    <source>
        <dbReference type="Proteomes" id="UP000035579"/>
    </source>
</evidence>
<dbReference type="Gene3D" id="3.30.450.20">
    <property type="entry name" value="PAS domain"/>
    <property type="match status" value="2"/>
</dbReference>
<dbReference type="InterPro" id="IPR000014">
    <property type="entry name" value="PAS"/>
</dbReference>
<keyword evidence="6 15" id="KW-0812">Transmembrane</keyword>
<gene>
    <name evidence="18" type="ORF">AA314_05773</name>
    <name evidence="19" type="ORF">ATI61_101756</name>
</gene>
<evidence type="ECO:0000256" key="11">
    <source>
        <dbReference type="ARBA" id="ARBA00023012"/>
    </source>
</evidence>
<dbReference type="EMBL" id="QUMU01000001">
    <property type="protein sequence ID" value="REG37769.1"/>
    <property type="molecule type" value="Genomic_DNA"/>
</dbReference>
<accession>A0AAC8QAL2</accession>
<dbReference type="RefSeq" id="WP_047858036.1">
    <property type="nucleotide sequence ID" value="NZ_CP011509.1"/>
</dbReference>
<dbReference type="InterPro" id="IPR003661">
    <property type="entry name" value="HisK_dim/P_dom"/>
</dbReference>
<dbReference type="GO" id="GO:0000156">
    <property type="term" value="F:phosphorelay response regulator activity"/>
    <property type="evidence" value="ECO:0007669"/>
    <property type="project" value="TreeGrafter"/>
</dbReference>
<dbReference type="Gene3D" id="3.30.565.10">
    <property type="entry name" value="Histidine kinase-like ATPase, C-terminal domain"/>
    <property type="match status" value="1"/>
</dbReference>
<dbReference type="FunFam" id="3.30.565.10:FF:000006">
    <property type="entry name" value="Sensor histidine kinase WalK"/>
    <property type="match status" value="1"/>
</dbReference>
<feature type="domain" description="PAS" evidence="17">
    <location>
        <begin position="342"/>
        <end position="383"/>
    </location>
</feature>
<evidence type="ECO:0000313" key="19">
    <source>
        <dbReference type="EMBL" id="REG37769.1"/>
    </source>
</evidence>
<dbReference type="InterPro" id="IPR036890">
    <property type="entry name" value="HATPase_C_sf"/>
</dbReference>
<keyword evidence="9" id="KW-0067">ATP-binding</keyword>
<evidence type="ECO:0000256" key="13">
    <source>
        <dbReference type="SAM" id="Coils"/>
    </source>
</evidence>
<dbReference type="AlphaFoldDB" id="A0AAC8QAL2"/>
<evidence type="ECO:0000259" key="17">
    <source>
        <dbReference type="PROSITE" id="PS50112"/>
    </source>
</evidence>
<evidence type="ECO:0000313" key="18">
    <source>
        <dbReference type="EMBL" id="AKJ04147.1"/>
    </source>
</evidence>
<evidence type="ECO:0000256" key="9">
    <source>
        <dbReference type="ARBA" id="ARBA00022840"/>
    </source>
</evidence>
<dbReference type="CDD" id="cd12913">
    <property type="entry name" value="PDC1_MCP_like"/>
    <property type="match status" value="1"/>
</dbReference>
<dbReference type="PROSITE" id="PS50112">
    <property type="entry name" value="PAS"/>
    <property type="match status" value="1"/>
</dbReference>
<dbReference type="KEGG" id="age:AA314_05773"/>
<reference evidence="18 20" key="1">
    <citation type="submission" date="2015-05" db="EMBL/GenBank/DDBJ databases">
        <title>Genome assembly of Archangium gephyra DSM 2261.</title>
        <authorList>
            <person name="Sharma G."/>
            <person name="Subramanian S."/>
        </authorList>
    </citation>
    <scope>NUCLEOTIDE SEQUENCE [LARGE SCALE GENOMIC DNA]</scope>
    <source>
        <strain evidence="18 20">DSM 2261</strain>
    </source>
</reference>
<dbReference type="EMBL" id="CP011509">
    <property type="protein sequence ID" value="AKJ04147.1"/>
    <property type="molecule type" value="Genomic_DNA"/>
</dbReference>
<keyword evidence="11" id="KW-0902">Two-component regulatory system</keyword>
<dbReference type="InterPro" id="IPR050351">
    <property type="entry name" value="BphY/WalK/GraS-like"/>
</dbReference>
<feature type="transmembrane region" description="Helical" evidence="15">
    <location>
        <begin position="289"/>
        <end position="310"/>
    </location>
</feature>
<protein>
    <recommendedName>
        <fullName evidence="3">histidine kinase</fullName>
        <ecNumber evidence="3">2.7.13.3</ecNumber>
    </recommendedName>
</protein>
<comment type="catalytic activity">
    <reaction evidence="1">
        <text>ATP + protein L-histidine = ADP + protein N-phospho-L-histidine.</text>
        <dbReference type="EC" id="2.7.13.3"/>
    </reaction>
</comment>
<dbReference type="SUPFAM" id="SSF55785">
    <property type="entry name" value="PYP-like sensor domain (PAS domain)"/>
    <property type="match status" value="1"/>
</dbReference>
<evidence type="ECO:0000256" key="6">
    <source>
        <dbReference type="ARBA" id="ARBA00022692"/>
    </source>
</evidence>
<dbReference type="Proteomes" id="UP000035579">
    <property type="component" value="Chromosome"/>
</dbReference>
<evidence type="ECO:0000256" key="2">
    <source>
        <dbReference type="ARBA" id="ARBA00004141"/>
    </source>
</evidence>
<dbReference type="CDD" id="cd00082">
    <property type="entry name" value="HisKA"/>
    <property type="match status" value="1"/>
</dbReference>
<keyword evidence="10 15" id="KW-1133">Transmembrane helix</keyword>
<dbReference type="GO" id="GO:0016020">
    <property type="term" value="C:membrane"/>
    <property type="evidence" value="ECO:0007669"/>
    <property type="project" value="UniProtKB-SubCell"/>
</dbReference>
<reference evidence="19 21" key="2">
    <citation type="submission" date="2018-08" db="EMBL/GenBank/DDBJ databases">
        <title>Genomic Encyclopedia of Archaeal and Bacterial Type Strains, Phase II (KMG-II): from individual species to whole genera.</title>
        <authorList>
            <person name="Goeker M."/>
        </authorList>
    </citation>
    <scope>NUCLEOTIDE SEQUENCE [LARGE SCALE GENOMIC DNA]</scope>
    <source>
        <strain evidence="19 21">DSM 2261</strain>
    </source>
</reference>
<dbReference type="Gene3D" id="1.10.287.130">
    <property type="match status" value="1"/>
</dbReference>
<dbReference type="Pfam" id="PF00512">
    <property type="entry name" value="HisKA"/>
    <property type="match status" value="1"/>
</dbReference>
<keyword evidence="5" id="KW-0808">Transferase</keyword>
<dbReference type="GO" id="GO:0007234">
    <property type="term" value="P:osmosensory signaling via phosphorelay pathway"/>
    <property type="evidence" value="ECO:0007669"/>
    <property type="project" value="TreeGrafter"/>
</dbReference>
<dbReference type="PROSITE" id="PS50109">
    <property type="entry name" value="HIS_KIN"/>
    <property type="match status" value="1"/>
</dbReference>
<evidence type="ECO:0000256" key="15">
    <source>
        <dbReference type="SAM" id="Phobius"/>
    </source>
</evidence>
<evidence type="ECO:0000256" key="10">
    <source>
        <dbReference type="ARBA" id="ARBA00022989"/>
    </source>
</evidence>
<evidence type="ECO:0000256" key="14">
    <source>
        <dbReference type="SAM" id="MobiDB-lite"/>
    </source>
</evidence>
<feature type="region of interest" description="Disordered" evidence="14">
    <location>
        <begin position="677"/>
        <end position="717"/>
    </location>
</feature>
<dbReference type="Proteomes" id="UP000256345">
    <property type="component" value="Unassembled WGS sequence"/>
</dbReference>
<dbReference type="GO" id="GO:0005524">
    <property type="term" value="F:ATP binding"/>
    <property type="evidence" value="ECO:0007669"/>
    <property type="project" value="UniProtKB-KW"/>
</dbReference>